<sequence length="871" mass="97425">MVVLDGEEADSVMDPKSHFLINLNLTARTSATIELKQAEDKVSYLVLGAIKLLLEQQTHIALSNVTVSVSFQNYNANDTLKNISVLLMEASTNQIVAKKQLPEDQHQGVVGFECSHFTNAGSYWFKLDSENIRGLNSQENRESLLLKVKWPIFNFDLRRIPDGHGNSFQLGLFTNEDLCPINATVISLDVILTSDLYELGTLISNETLGLRTRKSLSLYELQSVKLDCHVISPKAYMTTLLKSAETGSIIASSGPIDLAGKFGYKLVISEEVFCESLVVASVVFPPCTSSAGRIAVFKYNPLDQMVSKLYESILNPEDHQIELSCTLFDSGTNKYCFEFSSSNQVNSTPWAKECVRIQRNVGGSWSTWQAWSSCSATCGGGIRERYRECLMPSPVHMMHGCSGRQQETSPCSLEECPITTTGLLKPLSPERAANNLITITGISLCLSIIFATILVTLWRKLCRTQKCSSPVNCDSTHSPGFRKNSDEEDICPDRPQQESFSEGEASCFSPGEASDITLNFRRSLHLVPEDGGGLVHESLQSSAHKIIPPIYSYRLAQQQLKEMKKKGLTETTKVYHVAQNPLMDTVKTENQEVAAASKFRIKSPFPEQPPDYLRLSGDRPCSRMDCTLLQANSVLSPNHSLLGRNHPRYCDNKGESTERGYQKSSQFRRTASFHETRRAKPFRKRSMSTLTQSQTSFNHCRAKLWNHVMEKQHCVKSKNTAQNTMELELYHSVPLTTESLSWGGPLPQKQKLPEKKPDLVHNRPLGSFVSCADKSEHRRTRSGHVLNPAGAWRKESTFLTLKDGHQKLETLSPSQYRKSKCQSFPSDTGCHFYDNTSFGLIDLEQQMFDLPGYFELNEGETSTLTAENLVI</sequence>
<feature type="region of interest" description="Disordered" evidence="2">
    <location>
        <begin position="646"/>
        <end position="690"/>
    </location>
</feature>
<dbReference type="InterPro" id="IPR056217">
    <property type="entry name" value="THSD1_N"/>
</dbReference>
<dbReference type="EMBL" id="JAOTOJ010000001">
    <property type="protein sequence ID" value="KAK9411183.1"/>
    <property type="molecule type" value="Genomic_DNA"/>
</dbReference>
<dbReference type="PROSITE" id="PS50092">
    <property type="entry name" value="TSP1"/>
    <property type="match status" value="1"/>
</dbReference>
<dbReference type="InterPro" id="IPR056219">
    <property type="entry name" value="THSD1_D3"/>
</dbReference>
<proteinExistence type="predicted"/>
<feature type="domain" description="THSD1 N-terminal" evidence="4">
    <location>
        <begin position="52"/>
        <end position="147"/>
    </location>
</feature>
<feature type="transmembrane region" description="Helical" evidence="3">
    <location>
        <begin position="436"/>
        <end position="458"/>
    </location>
</feature>
<gene>
    <name evidence="7" type="ORF">NXF25_002358</name>
</gene>
<feature type="domain" description="THSD1 third Ig-like" evidence="6">
    <location>
        <begin position="263"/>
        <end position="359"/>
    </location>
</feature>
<keyword evidence="8" id="KW-1185">Reference proteome</keyword>
<evidence type="ECO:0000259" key="6">
    <source>
        <dbReference type="Pfam" id="PF24311"/>
    </source>
</evidence>
<comment type="caution">
    <text evidence="7">The sequence shown here is derived from an EMBL/GenBank/DDBJ whole genome shotgun (WGS) entry which is preliminary data.</text>
</comment>
<keyword evidence="3" id="KW-0812">Transmembrane</keyword>
<dbReference type="Pfam" id="PF00090">
    <property type="entry name" value="TSP_1"/>
    <property type="match status" value="1"/>
</dbReference>
<accession>A0AAW1CBU8</accession>
<keyword evidence="1" id="KW-1015">Disulfide bond</keyword>
<dbReference type="GO" id="GO:0071944">
    <property type="term" value="C:cell periphery"/>
    <property type="evidence" value="ECO:0007669"/>
    <property type="project" value="TreeGrafter"/>
</dbReference>
<dbReference type="InterPro" id="IPR038877">
    <property type="entry name" value="THSD1"/>
</dbReference>
<protein>
    <submittedName>
        <fullName evidence="7">THSD1: Thrombospondin type-1 domain-containing protein 1</fullName>
    </submittedName>
</protein>
<dbReference type="InterPro" id="IPR000884">
    <property type="entry name" value="TSP1_rpt"/>
</dbReference>
<dbReference type="SMART" id="SM00209">
    <property type="entry name" value="TSP1"/>
    <property type="match status" value="1"/>
</dbReference>
<reference evidence="7 8" key="1">
    <citation type="journal article" date="2024" name="Proc. Natl. Acad. Sci. U.S.A.">
        <title>The genetic regulatory architecture and epigenomic basis for age-related changes in rattlesnake venom.</title>
        <authorList>
            <person name="Hogan M.P."/>
            <person name="Holding M.L."/>
            <person name="Nystrom G.S."/>
            <person name="Colston T.J."/>
            <person name="Bartlett D.A."/>
            <person name="Mason A.J."/>
            <person name="Ellsworth S.A."/>
            <person name="Rautsaw R.M."/>
            <person name="Lawrence K.C."/>
            <person name="Strickland J.L."/>
            <person name="He B."/>
            <person name="Fraser P."/>
            <person name="Margres M.J."/>
            <person name="Gilbert D.M."/>
            <person name="Gibbs H.L."/>
            <person name="Parkinson C.L."/>
            <person name="Rokyta D.R."/>
        </authorList>
    </citation>
    <scope>NUCLEOTIDE SEQUENCE [LARGE SCALE GENOMIC DNA]</scope>
    <source>
        <strain evidence="7">DRR0105</strain>
    </source>
</reference>
<evidence type="ECO:0000313" key="8">
    <source>
        <dbReference type="Proteomes" id="UP001474421"/>
    </source>
</evidence>
<feature type="domain" description="THSD1 second Ig-like" evidence="5">
    <location>
        <begin position="151"/>
        <end position="256"/>
    </location>
</feature>
<dbReference type="InterPro" id="IPR036383">
    <property type="entry name" value="TSP1_rpt_sf"/>
</dbReference>
<feature type="compositionally biased region" description="Basic and acidic residues" evidence="2">
    <location>
        <begin position="648"/>
        <end position="661"/>
    </location>
</feature>
<dbReference type="SUPFAM" id="SSF82895">
    <property type="entry name" value="TSP-1 type 1 repeat"/>
    <property type="match status" value="1"/>
</dbReference>
<dbReference type="InterPro" id="IPR056218">
    <property type="entry name" value="THSD1_D2"/>
</dbReference>
<dbReference type="FunFam" id="2.20.100.10:FF:000001">
    <property type="entry name" value="semaphorin-5A isoform X1"/>
    <property type="match status" value="1"/>
</dbReference>
<dbReference type="AlphaFoldDB" id="A0AAW1CBU8"/>
<evidence type="ECO:0000256" key="3">
    <source>
        <dbReference type="SAM" id="Phobius"/>
    </source>
</evidence>
<feature type="region of interest" description="Disordered" evidence="2">
    <location>
        <begin position="471"/>
        <end position="508"/>
    </location>
</feature>
<keyword evidence="3" id="KW-1133">Transmembrane helix</keyword>
<name>A0AAW1CBU8_CROAD</name>
<dbReference type="Pfam" id="PF24311">
    <property type="entry name" value="THSD1_D3"/>
    <property type="match status" value="1"/>
</dbReference>
<evidence type="ECO:0000259" key="5">
    <source>
        <dbReference type="Pfam" id="PF24310"/>
    </source>
</evidence>
<keyword evidence="3" id="KW-0472">Membrane</keyword>
<dbReference type="Pfam" id="PF24306">
    <property type="entry name" value="THSD1_N"/>
    <property type="match status" value="1"/>
</dbReference>
<dbReference type="Pfam" id="PF24310">
    <property type="entry name" value="THSD1_D2"/>
    <property type="match status" value="1"/>
</dbReference>
<dbReference type="PANTHER" id="PTHR16311">
    <property type="entry name" value="THROMBOSPONDIN TYPE I DOMAIN-CONTAINING 1"/>
    <property type="match status" value="1"/>
</dbReference>
<evidence type="ECO:0000256" key="2">
    <source>
        <dbReference type="SAM" id="MobiDB-lite"/>
    </source>
</evidence>
<organism evidence="7 8">
    <name type="scientific">Crotalus adamanteus</name>
    <name type="common">Eastern diamondback rattlesnake</name>
    <dbReference type="NCBI Taxonomy" id="8729"/>
    <lineage>
        <taxon>Eukaryota</taxon>
        <taxon>Metazoa</taxon>
        <taxon>Chordata</taxon>
        <taxon>Craniata</taxon>
        <taxon>Vertebrata</taxon>
        <taxon>Euteleostomi</taxon>
        <taxon>Lepidosauria</taxon>
        <taxon>Squamata</taxon>
        <taxon>Bifurcata</taxon>
        <taxon>Unidentata</taxon>
        <taxon>Episquamata</taxon>
        <taxon>Toxicofera</taxon>
        <taxon>Serpentes</taxon>
        <taxon>Colubroidea</taxon>
        <taxon>Viperidae</taxon>
        <taxon>Crotalinae</taxon>
        <taxon>Crotalus</taxon>
    </lineage>
</organism>
<dbReference type="Gene3D" id="2.20.100.10">
    <property type="entry name" value="Thrombospondin type-1 (TSP1) repeat"/>
    <property type="match status" value="1"/>
</dbReference>
<evidence type="ECO:0000256" key="1">
    <source>
        <dbReference type="ARBA" id="ARBA00023157"/>
    </source>
</evidence>
<dbReference type="Proteomes" id="UP001474421">
    <property type="component" value="Unassembled WGS sequence"/>
</dbReference>
<dbReference type="PANTHER" id="PTHR16311:SF3">
    <property type="entry name" value="THROMBOSPONDIN TYPE-1 DOMAIN-CONTAINING PROTEIN 1"/>
    <property type="match status" value="1"/>
</dbReference>
<evidence type="ECO:0000259" key="4">
    <source>
        <dbReference type="Pfam" id="PF24306"/>
    </source>
</evidence>
<evidence type="ECO:0000313" key="7">
    <source>
        <dbReference type="EMBL" id="KAK9411183.1"/>
    </source>
</evidence>